<organism evidence="6 7">
    <name type="scientific">Stentor coeruleus</name>
    <dbReference type="NCBI Taxonomy" id="5963"/>
    <lineage>
        <taxon>Eukaryota</taxon>
        <taxon>Sar</taxon>
        <taxon>Alveolata</taxon>
        <taxon>Ciliophora</taxon>
        <taxon>Postciliodesmatophora</taxon>
        <taxon>Heterotrichea</taxon>
        <taxon>Heterotrichida</taxon>
        <taxon>Stentoridae</taxon>
        <taxon>Stentor</taxon>
    </lineage>
</organism>
<dbReference type="InterPro" id="IPR050143">
    <property type="entry name" value="TRIM/RBCC"/>
</dbReference>
<dbReference type="PROSITE" id="PS00518">
    <property type="entry name" value="ZF_RING_1"/>
    <property type="match status" value="1"/>
</dbReference>
<dbReference type="PANTHER" id="PTHR24103">
    <property type="entry name" value="E3 UBIQUITIN-PROTEIN LIGASE TRIM"/>
    <property type="match status" value="1"/>
</dbReference>
<keyword evidence="7" id="KW-1185">Reference proteome</keyword>
<dbReference type="InterPro" id="IPR013083">
    <property type="entry name" value="Znf_RING/FYVE/PHD"/>
</dbReference>
<dbReference type="InterPro" id="IPR017907">
    <property type="entry name" value="Znf_RING_CS"/>
</dbReference>
<feature type="domain" description="RING-type" evidence="5">
    <location>
        <begin position="5"/>
        <end position="48"/>
    </location>
</feature>
<evidence type="ECO:0000256" key="4">
    <source>
        <dbReference type="PROSITE-ProRule" id="PRU00175"/>
    </source>
</evidence>
<protein>
    <recommendedName>
        <fullName evidence="5">RING-type domain-containing protein</fullName>
    </recommendedName>
</protein>
<dbReference type="GO" id="GO:0008270">
    <property type="term" value="F:zinc ion binding"/>
    <property type="evidence" value="ECO:0007669"/>
    <property type="project" value="UniProtKB-KW"/>
</dbReference>
<keyword evidence="1" id="KW-0479">Metal-binding</keyword>
<evidence type="ECO:0000256" key="2">
    <source>
        <dbReference type="ARBA" id="ARBA00022771"/>
    </source>
</evidence>
<accession>A0A1R2ANH6</accession>
<reference evidence="6 7" key="1">
    <citation type="submission" date="2016-11" db="EMBL/GenBank/DDBJ databases">
        <title>The macronuclear genome of Stentor coeruleus: a giant cell with tiny introns.</title>
        <authorList>
            <person name="Slabodnick M."/>
            <person name="Ruby J.G."/>
            <person name="Reiff S.B."/>
            <person name="Swart E.C."/>
            <person name="Gosai S."/>
            <person name="Prabakaran S."/>
            <person name="Witkowska E."/>
            <person name="Larue G.E."/>
            <person name="Fisher S."/>
            <person name="Freeman R.M."/>
            <person name="Gunawardena J."/>
            <person name="Chu W."/>
            <person name="Stover N.A."/>
            <person name="Gregory B.D."/>
            <person name="Nowacki M."/>
            <person name="Derisi J."/>
            <person name="Roy S.W."/>
            <person name="Marshall W.F."/>
            <person name="Sood P."/>
        </authorList>
    </citation>
    <scope>NUCLEOTIDE SEQUENCE [LARGE SCALE GENOMIC DNA]</scope>
    <source>
        <strain evidence="6">WM001</strain>
    </source>
</reference>
<sequence>MNLSCVYCLNPFSSTCIPYTIGCQHFFCSDCIGNIKLLGCPPSCPIDKIRFEEESQSRYTEFHEYFRTLCLTHYKQCKLECEDHDTFLCEICRISHKECKVVSRSASEIVNNIDEMILNSRKKAHKIIDLASERGIDNIEDGLAWAYDEKTEVYSLLDNKERTLNLETMRKYLRDLDQETKILLKIIENNAEVKVEAQINQLEKSLKNPQIPVNPIYSIMQSINFFSEVLSKAFPNLDYSNQNEIDFLVEEAILRTDEEIDFIWNGLTMMRYFERTWIIPTTNNIYSGYFENLASYDWLLNGFSFGTPASLSGFVYIHEFTVTIENTCQNYENYVVEYTHNRKTHHFKLNNPAIWKSKTKIWIYIRIEGQNHYMFEHPVIDDYVRATNVDGDLYYELFPILLINFQKL</sequence>
<name>A0A1R2ANH6_9CILI</name>
<comment type="caution">
    <text evidence="6">The sequence shown here is derived from an EMBL/GenBank/DDBJ whole genome shotgun (WGS) entry which is preliminary data.</text>
</comment>
<dbReference type="InterPro" id="IPR001841">
    <property type="entry name" value="Znf_RING"/>
</dbReference>
<dbReference type="EMBL" id="MPUH01001857">
    <property type="protein sequence ID" value="OMJ65995.1"/>
    <property type="molecule type" value="Genomic_DNA"/>
</dbReference>
<dbReference type="Gene3D" id="3.30.40.10">
    <property type="entry name" value="Zinc/RING finger domain, C3HC4 (zinc finger)"/>
    <property type="match status" value="1"/>
</dbReference>
<dbReference type="SUPFAM" id="SSF57850">
    <property type="entry name" value="RING/U-box"/>
    <property type="match status" value="1"/>
</dbReference>
<keyword evidence="2 4" id="KW-0863">Zinc-finger</keyword>
<dbReference type="Proteomes" id="UP000187209">
    <property type="component" value="Unassembled WGS sequence"/>
</dbReference>
<evidence type="ECO:0000313" key="6">
    <source>
        <dbReference type="EMBL" id="OMJ65995.1"/>
    </source>
</evidence>
<evidence type="ECO:0000259" key="5">
    <source>
        <dbReference type="PROSITE" id="PS50089"/>
    </source>
</evidence>
<proteinExistence type="predicted"/>
<dbReference type="AlphaFoldDB" id="A0A1R2ANH6"/>
<keyword evidence="3" id="KW-0862">Zinc</keyword>
<evidence type="ECO:0000256" key="1">
    <source>
        <dbReference type="ARBA" id="ARBA00022723"/>
    </source>
</evidence>
<gene>
    <name evidence="6" type="ORF">SteCoe_37316</name>
</gene>
<evidence type="ECO:0000313" key="7">
    <source>
        <dbReference type="Proteomes" id="UP000187209"/>
    </source>
</evidence>
<dbReference type="PROSITE" id="PS50089">
    <property type="entry name" value="ZF_RING_2"/>
    <property type="match status" value="1"/>
</dbReference>
<evidence type="ECO:0000256" key="3">
    <source>
        <dbReference type="ARBA" id="ARBA00022833"/>
    </source>
</evidence>